<evidence type="ECO:0000313" key="7">
    <source>
        <dbReference type="Proteomes" id="UP001058860"/>
    </source>
</evidence>
<dbReference type="InterPro" id="IPR015860">
    <property type="entry name" value="ABC_transpr_TagH-like"/>
</dbReference>
<keyword evidence="3" id="KW-0547">Nucleotide-binding</keyword>
<reference evidence="7" key="1">
    <citation type="submission" date="2021-11" db="EMBL/GenBank/DDBJ databases">
        <title>Cultivation dependent microbiological survey of springs from the worlds oldest radium mine currently devoted to the extraction of radon-saturated water.</title>
        <authorList>
            <person name="Kapinusova G."/>
            <person name="Smrhova T."/>
            <person name="Strejcek M."/>
            <person name="Suman J."/>
            <person name="Jani K."/>
            <person name="Pajer P."/>
            <person name="Uhlik O."/>
        </authorList>
    </citation>
    <scope>NUCLEOTIDE SEQUENCE [LARGE SCALE GENOMIC DNA]</scope>
    <source>
        <strain evidence="7">J379</strain>
    </source>
</reference>
<dbReference type="PANTHER" id="PTHR46743:SF2">
    <property type="entry name" value="TEICHOIC ACIDS EXPORT ATP-BINDING PROTEIN TAGH"/>
    <property type="match status" value="1"/>
</dbReference>
<dbReference type="EMBL" id="CP088295">
    <property type="protein sequence ID" value="UUY02945.1"/>
    <property type="molecule type" value="Genomic_DNA"/>
</dbReference>
<keyword evidence="4 6" id="KW-0067">ATP-binding</keyword>
<dbReference type="Pfam" id="PF00005">
    <property type="entry name" value="ABC_tran"/>
    <property type="match status" value="1"/>
</dbReference>
<dbReference type="GO" id="GO:0005524">
    <property type="term" value="F:ATP binding"/>
    <property type="evidence" value="ECO:0007669"/>
    <property type="project" value="UniProtKB-KW"/>
</dbReference>
<dbReference type="PROSITE" id="PS50893">
    <property type="entry name" value="ABC_TRANSPORTER_2"/>
    <property type="match status" value="1"/>
</dbReference>
<dbReference type="InterPro" id="IPR029439">
    <property type="entry name" value="Wzt_C"/>
</dbReference>
<accession>A0ABY5PES0</accession>
<dbReference type="PANTHER" id="PTHR46743">
    <property type="entry name" value="TEICHOIC ACIDS EXPORT ATP-BINDING PROTEIN TAGH"/>
    <property type="match status" value="1"/>
</dbReference>
<protein>
    <submittedName>
        <fullName evidence="6">Polysaccharide ABC transporter ATP-binding protein</fullName>
    </submittedName>
</protein>
<organism evidence="6 7">
    <name type="scientific">Svornostia abyssi</name>
    <dbReference type="NCBI Taxonomy" id="2898438"/>
    <lineage>
        <taxon>Bacteria</taxon>
        <taxon>Bacillati</taxon>
        <taxon>Actinomycetota</taxon>
        <taxon>Thermoleophilia</taxon>
        <taxon>Solirubrobacterales</taxon>
        <taxon>Baekduiaceae</taxon>
        <taxon>Svornostia</taxon>
    </lineage>
</organism>
<dbReference type="Proteomes" id="UP001058860">
    <property type="component" value="Chromosome"/>
</dbReference>
<dbReference type="Pfam" id="PF14524">
    <property type="entry name" value="Wzt_C"/>
    <property type="match status" value="1"/>
</dbReference>
<dbReference type="InterPro" id="IPR003593">
    <property type="entry name" value="AAA+_ATPase"/>
</dbReference>
<name>A0ABY5PES0_9ACTN</name>
<keyword evidence="7" id="KW-1185">Reference proteome</keyword>
<dbReference type="InterPro" id="IPR003439">
    <property type="entry name" value="ABC_transporter-like_ATP-bd"/>
</dbReference>
<evidence type="ECO:0000256" key="1">
    <source>
        <dbReference type="ARBA" id="ARBA00005417"/>
    </source>
</evidence>
<sequence length="402" mass="43998">MAAAIEAHGVGKRYRLGTDRAAYDTLRDAVTGLARRGPRSTSEMWALRDIDLTVQEGEALGIVGGNGAGKSTLLRVLGRITEPTEGWSRTRGRVGALLEVGTGFHHELSGRENVYLSGAIMGMSRSEVRRRFDEIVAFAEVEQFIETPLKRYSSGMALRLAFAVAAHLEPEIMLVDEVLAVGDIDFQRRCIERMSTLSAEGRTVVFISHDLGAVTRLCSRAVQFDGGRLVAEGSAEEVVRAYYGSVFQGGVEAHHAVHGDAGVARVAIVDADGRAVVQPQRGDPLHVELEIELARPMSGLDAAIAIDAIDGTRIIEETWSDQPDLPVLAETPGRHVVRLGIPPLLRAGDHLVHVWLGTELTTFVYDDLLAFAVLPRTEDRHEAITRRRTVQPDVRWQRVSRP</sequence>
<proteinExistence type="inferred from homology"/>
<dbReference type="CDD" id="cd03220">
    <property type="entry name" value="ABC_KpsT_Wzt"/>
    <property type="match status" value="1"/>
</dbReference>
<dbReference type="RefSeq" id="WP_353863466.1">
    <property type="nucleotide sequence ID" value="NZ_CP088295.1"/>
</dbReference>
<evidence type="ECO:0000256" key="2">
    <source>
        <dbReference type="ARBA" id="ARBA00022448"/>
    </source>
</evidence>
<dbReference type="InterPro" id="IPR027417">
    <property type="entry name" value="P-loop_NTPase"/>
</dbReference>
<dbReference type="Gene3D" id="2.70.50.60">
    <property type="entry name" value="abc- transporter (atp binding component) like domain"/>
    <property type="match status" value="1"/>
</dbReference>
<evidence type="ECO:0000256" key="4">
    <source>
        <dbReference type="ARBA" id="ARBA00022840"/>
    </source>
</evidence>
<feature type="domain" description="ABC transporter" evidence="5">
    <location>
        <begin position="28"/>
        <end position="251"/>
    </location>
</feature>
<dbReference type="Gene3D" id="3.40.50.300">
    <property type="entry name" value="P-loop containing nucleotide triphosphate hydrolases"/>
    <property type="match status" value="1"/>
</dbReference>
<evidence type="ECO:0000313" key="6">
    <source>
        <dbReference type="EMBL" id="UUY02945.1"/>
    </source>
</evidence>
<keyword evidence="2" id="KW-0813">Transport</keyword>
<comment type="similarity">
    <text evidence="1">Belongs to the ABC transporter superfamily.</text>
</comment>
<dbReference type="InterPro" id="IPR050683">
    <property type="entry name" value="Bact_Polysacc_Export_ATP-bd"/>
</dbReference>
<dbReference type="SMART" id="SM00382">
    <property type="entry name" value="AAA"/>
    <property type="match status" value="1"/>
</dbReference>
<dbReference type="SUPFAM" id="SSF52540">
    <property type="entry name" value="P-loop containing nucleoside triphosphate hydrolases"/>
    <property type="match status" value="1"/>
</dbReference>
<gene>
    <name evidence="6" type="ORF">LRS13_20005</name>
</gene>
<evidence type="ECO:0000259" key="5">
    <source>
        <dbReference type="PROSITE" id="PS50893"/>
    </source>
</evidence>
<evidence type="ECO:0000256" key="3">
    <source>
        <dbReference type="ARBA" id="ARBA00022741"/>
    </source>
</evidence>